<keyword evidence="2" id="KW-1185">Reference proteome</keyword>
<proteinExistence type="predicted"/>
<feature type="non-terminal residue" evidence="1">
    <location>
        <position position="114"/>
    </location>
</feature>
<accession>A0A443RZ60</accession>
<protein>
    <submittedName>
        <fullName evidence="1">Uncharacterized protein</fullName>
    </submittedName>
</protein>
<dbReference type="Gene3D" id="1.10.150.20">
    <property type="entry name" value="5' to 3' exonuclease, C-terminal subdomain"/>
    <property type="match status" value="1"/>
</dbReference>
<dbReference type="STRING" id="299467.A0A443RZ60"/>
<evidence type="ECO:0000313" key="1">
    <source>
        <dbReference type="EMBL" id="RWS20555.1"/>
    </source>
</evidence>
<organism evidence="1 2">
    <name type="scientific">Leptotrombidium deliense</name>
    <dbReference type="NCBI Taxonomy" id="299467"/>
    <lineage>
        <taxon>Eukaryota</taxon>
        <taxon>Metazoa</taxon>
        <taxon>Ecdysozoa</taxon>
        <taxon>Arthropoda</taxon>
        <taxon>Chelicerata</taxon>
        <taxon>Arachnida</taxon>
        <taxon>Acari</taxon>
        <taxon>Acariformes</taxon>
        <taxon>Trombidiformes</taxon>
        <taxon>Prostigmata</taxon>
        <taxon>Anystina</taxon>
        <taxon>Parasitengona</taxon>
        <taxon>Trombiculoidea</taxon>
        <taxon>Trombiculidae</taxon>
        <taxon>Leptotrombidium</taxon>
    </lineage>
</organism>
<reference evidence="1 2" key="1">
    <citation type="journal article" date="2018" name="Gigascience">
        <title>Genomes of trombidid mites reveal novel predicted allergens and laterally-transferred genes associated with secondary metabolism.</title>
        <authorList>
            <person name="Dong X."/>
            <person name="Chaisiri K."/>
            <person name="Xia D."/>
            <person name="Armstrong S.D."/>
            <person name="Fang Y."/>
            <person name="Donnelly M.J."/>
            <person name="Kadowaki T."/>
            <person name="McGarry J.W."/>
            <person name="Darby A.C."/>
            <person name="Makepeace B.L."/>
        </authorList>
    </citation>
    <scope>NUCLEOTIDE SEQUENCE [LARGE SCALE GENOMIC DNA]</scope>
    <source>
        <strain evidence="1">UoL-UT</strain>
    </source>
</reference>
<dbReference type="SUPFAM" id="SSF47794">
    <property type="entry name" value="Rad51 N-terminal domain-like"/>
    <property type="match status" value="1"/>
</dbReference>
<dbReference type="GO" id="GO:0000166">
    <property type="term" value="F:nucleotide binding"/>
    <property type="evidence" value="ECO:0007669"/>
    <property type="project" value="InterPro"/>
</dbReference>
<dbReference type="AlphaFoldDB" id="A0A443RZ60"/>
<sequence length="114" mass="12923">MESRIFIASEEKELYAMECKISFKPVDSLISENIKSEDVELLKEAGFFTLTAIRRETRKKFASITRLSLEKVDVIKKAADKLCAFTDIVSSDQVCDDAVFLQTGVQQFDYLLNG</sequence>
<dbReference type="EMBL" id="NCKV01016875">
    <property type="protein sequence ID" value="RWS20555.1"/>
    <property type="molecule type" value="Genomic_DNA"/>
</dbReference>
<gene>
    <name evidence="1" type="ORF">B4U80_14257</name>
</gene>
<evidence type="ECO:0000313" key="2">
    <source>
        <dbReference type="Proteomes" id="UP000288716"/>
    </source>
</evidence>
<dbReference type="Proteomes" id="UP000288716">
    <property type="component" value="Unassembled WGS sequence"/>
</dbReference>
<dbReference type="InterPro" id="IPR010995">
    <property type="entry name" value="DNA_repair_Rad51/TF_NusA_a-hlx"/>
</dbReference>
<comment type="caution">
    <text evidence="1">The sequence shown here is derived from an EMBL/GenBank/DDBJ whole genome shotgun (WGS) entry which is preliminary data.</text>
</comment>
<dbReference type="VEuPathDB" id="VectorBase:LDEU011486"/>
<name>A0A443RZ60_9ACAR</name>